<name>A0A2N3PPI9_9PROT</name>
<dbReference type="InterPro" id="IPR036390">
    <property type="entry name" value="WH_DNA-bd_sf"/>
</dbReference>
<evidence type="ECO:0000313" key="7">
    <source>
        <dbReference type="Proteomes" id="UP000233293"/>
    </source>
</evidence>
<evidence type="ECO:0000256" key="4">
    <source>
        <dbReference type="ARBA" id="ARBA00023163"/>
    </source>
</evidence>
<keyword evidence="3" id="KW-0238">DNA-binding</keyword>
<dbReference type="GO" id="GO:0000976">
    <property type="term" value="F:transcription cis-regulatory region binding"/>
    <property type="evidence" value="ECO:0007669"/>
    <property type="project" value="TreeGrafter"/>
</dbReference>
<dbReference type="FunFam" id="1.10.10.10:FF:000001">
    <property type="entry name" value="LysR family transcriptional regulator"/>
    <property type="match status" value="1"/>
</dbReference>
<evidence type="ECO:0000313" key="6">
    <source>
        <dbReference type="EMBL" id="PKU22343.1"/>
    </source>
</evidence>
<dbReference type="InterPro" id="IPR036388">
    <property type="entry name" value="WH-like_DNA-bd_sf"/>
</dbReference>
<keyword evidence="7" id="KW-1185">Reference proteome</keyword>
<dbReference type="InterPro" id="IPR005119">
    <property type="entry name" value="LysR_subst-bd"/>
</dbReference>
<dbReference type="OrthoDB" id="528082at2"/>
<protein>
    <submittedName>
        <fullName evidence="6">LysR family transcriptional regulator</fullName>
    </submittedName>
</protein>
<dbReference type="Pfam" id="PF00126">
    <property type="entry name" value="HTH_1"/>
    <property type="match status" value="1"/>
</dbReference>
<keyword evidence="2" id="KW-0805">Transcription regulation</keyword>
<gene>
    <name evidence="6" type="ORF">CWS72_21940</name>
</gene>
<dbReference type="SUPFAM" id="SSF53850">
    <property type="entry name" value="Periplasmic binding protein-like II"/>
    <property type="match status" value="1"/>
</dbReference>
<feature type="domain" description="HTH lysR-type" evidence="5">
    <location>
        <begin position="1"/>
        <end position="58"/>
    </location>
</feature>
<organism evidence="6 7">
    <name type="scientific">Telmatospirillum siberiense</name>
    <dbReference type="NCBI Taxonomy" id="382514"/>
    <lineage>
        <taxon>Bacteria</taxon>
        <taxon>Pseudomonadati</taxon>
        <taxon>Pseudomonadota</taxon>
        <taxon>Alphaproteobacteria</taxon>
        <taxon>Rhodospirillales</taxon>
        <taxon>Rhodospirillaceae</taxon>
        <taxon>Telmatospirillum</taxon>
    </lineage>
</organism>
<evidence type="ECO:0000256" key="1">
    <source>
        <dbReference type="ARBA" id="ARBA00009437"/>
    </source>
</evidence>
<dbReference type="GO" id="GO:0003700">
    <property type="term" value="F:DNA-binding transcription factor activity"/>
    <property type="evidence" value="ECO:0007669"/>
    <property type="project" value="InterPro"/>
</dbReference>
<dbReference type="Gene3D" id="3.40.190.290">
    <property type="match status" value="1"/>
</dbReference>
<comment type="caution">
    <text evidence="6">The sequence shown here is derived from an EMBL/GenBank/DDBJ whole genome shotgun (WGS) entry which is preliminary data.</text>
</comment>
<dbReference type="PROSITE" id="PS50931">
    <property type="entry name" value="HTH_LYSR"/>
    <property type="match status" value="1"/>
</dbReference>
<dbReference type="Gene3D" id="1.10.10.10">
    <property type="entry name" value="Winged helix-like DNA-binding domain superfamily/Winged helix DNA-binding domain"/>
    <property type="match status" value="1"/>
</dbReference>
<evidence type="ECO:0000256" key="3">
    <source>
        <dbReference type="ARBA" id="ARBA00023125"/>
    </source>
</evidence>
<dbReference type="AlphaFoldDB" id="A0A2N3PPI9"/>
<reference evidence="7" key="1">
    <citation type="submission" date="2017-12" db="EMBL/GenBank/DDBJ databases">
        <title>Draft genome sequence of Telmatospirillum siberiense 26-4b1T, an acidotolerant peatland alphaproteobacterium potentially involved in sulfur cycling.</title>
        <authorList>
            <person name="Hausmann B."/>
            <person name="Pjevac P."/>
            <person name="Schreck K."/>
            <person name="Herbold C.W."/>
            <person name="Daims H."/>
            <person name="Wagner M."/>
            <person name="Pester M."/>
            <person name="Loy A."/>
        </authorList>
    </citation>
    <scope>NUCLEOTIDE SEQUENCE [LARGE SCALE GENOMIC DNA]</scope>
    <source>
        <strain evidence="7">26-4b1</strain>
    </source>
</reference>
<dbReference type="CDD" id="cd05466">
    <property type="entry name" value="PBP2_LTTR_substrate"/>
    <property type="match status" value="1"/>
</dbReference>
<evidence type="ECO:0000256" key="2">
    <source>
        <dbReference type="ARBA" id="ARBA00023015"/>
    </source>
</evidence>
<dbReference type="PANTHER" id="PTHR30126">
    <property type="entry name" value="HTH-TYPE TRANSCRIPTIONAL REGULATOR"/>
    <property type="match status" value="1"/>
</dbReference>
<evidence type="ECO:0000259" key="5">
    <source>
        <dbReference type="PROSITE" id="PS50931"/>
    </source>
</evidence>
<dbReference type="Proteomes" id="UP000233293">
    <property type="component" value="Unassembled WGS sequence"/>
</dbReference>
<dbReference type="InterPro" id="IPR000847">
    <property type="entry name" value="LysR_HTH_N"/>
</dbReference>
<comment type="similarity">
    <text evidence="1">Belongs to the LysR transcriptional regulatory family.</text>
</comment>
<dbReference type="PRINTS" id="PR00039">
    <property type="entry name" value="HTHLYSR"/>
</dbReference>
<dbReference type="EMBL" id="PIUM01000033">
    <property type="protein sequence ID" value="PKU22343.1"/>
    <property type="molecule type" value="Genomic_DNA"/>
</dbReference>
<dbReference type="PANTHER" id="PTHR30126:SF2">
    <property type="entry name" value="HTH-TYPE TRANSCRIPTIONAL REGULATOR YJIE"/>
    <property type="match status" value="1"/>
</dbReference>
<dbReference type="RefSeq" id="WP_101252790.1">
    <property type="nucleotide sequence ID" value="NZ_PIUM01000033.1"/>
</dbReference>
<keyword evidence="4" id="KW-0804">Transcription</keyword>
<accession>A0A2N3PPI9</accession>
<proteinExistence type="inferred from homology"/>
<sequence>MDIRWLQDFLAVAETGNFTRAAERRNLSQAAFSRRIQSLESWLGVALIDRSVFPTRLTAEGEQFRQHAGDILQQVIEARHEVAGKATPGREHVRIALPFVLATTRLPHWWKSWSDQQPLSSTVALGNIHDLVTALTAGNADLMFCYLSDQQPIELDPDRYDRVVVETEMLRPYASPELLARGFGLPGTPERPVPLLMYSVGVYFARLVDLIFETADARVTGTRILENDMSDVLRDMALAGHGVAWLPDSTALAGTGRLTAIEGDMWTLPLKVVAFKDRANHRRSVSRLWALLGGGDGRRSDTDFDSEPDFLMTSTILGEP</sequence>
<dbReference type="Pfam" id="PF03466">
    <property type="entry name" value="LysR_substrate"/>
    <property type="match status" value="1"/>
</dbReference>
<dbReference type="SUPFAM" id="SSF46785">
    <property type="entry name" value="Winged helix' DNA-binding domain"/>
    <property type="match status" value="1"/>
</dbReference>